<keyword evidence="1" id="KW-1133">Transmembrane helix</keyword>
<dbReference type="eggNOG" id="ENOG5032SQG">
    <property type="taxonomic scope" value="Bacteria"/>
</dbReference>
<dbReference type="Proteomes" id="UP000030121">
    <property type="component" value="Unassembled WGS sequence"/>
</dbReference>
<comment type="caution">
    <text evidence="2">The sequence shown here is derived from an EMBL/GenBank/DDBJ whole genome shotgun (WGS) entry which is preliminary data.</text>
</comment>
<proteinExistence type="predicted"/>
<keyword evidence="3" id="KW-1185">Reference proteome</keyword>
<feature type="transmembrane region" description="Helical" evidence="1">
    <location>
        <begin position="76"/>
        <end position="95"/>
    </location>
</feature>
<keyword evidence="1" id="KW-0472">Membrane</keyword>
<dbReference type="EMBL" id="JRLW01000001">
    <property type="protein sequence ID" value="KGO90636.1"/>
    <property type="molecule type" value="Genomic_DNA"/>
</dbReference>
<sequence length="142" mass="15424">MSAFAQKITMERGKFYVKGEQISTYETKQLLKSNYEASTLFKKGKTKEGVGGFLLGFGIAMVAGDAVVGLVSDTEYPSAMTYIGSTSIIASIPVLSGRTKKIKQAIDVYNNGLEPTLGYQNNSRLEMNVVANSNGYGLQIRF</sequence>
<evidence type="ECO:0000256" key="1">
    <source>
        <dbReference type="SAM" id="Phobius"/>
    </source>
</evidence>
<accession>A0A0A2MGC5</accession>
<evidence type="ECO:0000313" key="2">
    <source>
        <dbReference type="EMBL" id="KGO90636.1"/>
    </source>
</evidence>
<protein>
    <submittedName>
        <fullName evidence="2">Uncharacterized protein</fullName>
    </submittedName>
</protein>
<evidence type="ECO:0000313" key="3">
    <source>
        <dbReference type="Proteomes" id="UP000030121"/>
    </source>
</evidence>
<organism evidence="2 3">
    <name type="scientific">Flavobacterium suncheonense GH29-5 = DSM 17707</name>
    <dbReference type="NCBI Taxonomy" id="1121899"/>
    <lineage>
        <taxon>Bacteria</taxon>
        <taxon>Pseudomonadati</taxon>
        <taxon>Bacteroidota</taxon>
        <taxon>Flavobacteriia</taxon>
        <taxon>Flavobacteriales</taxon>
        <taxon>Flavobacteriaceae</taxon>
        <taxon>Flavobacterium</taxon>
    </lineage>
</organism>
<dbReference type="STRING" id="1121899.GCA_000430025_00973"/>
<name>A0A0A2MGC5_9FLAO</name>
<feature type="transmembrane region" description="Helical" evidence="1">
    <location>
        <begin position="50"/>
        <end position="70"/>
    </location>
</feature>
<keyword evidence="1" id="KW-0812">Transmembrane</keyword>
<dbReference type="AlphaFoldDB" id="A0A0A2MGC5"/>
<gene>
    <name evidence="2" type="ORF">Q764_00495</name>
</gene>
<reference evidence="2 3" key="1">
    <citation type="submission" date="2013-09" db="EMBL/GenBank/DDBJ databases">
        <authorList>
            <person name="Zeng Z."/>
            <person name="Chen C."/>
        </authorList>
    </citation>
    <scope>NUCLEOTIDE SEQUENCE [LARGE SCALE GENOMIC DNA]</scope>
    <source>
        <strain evidence="2 3">GH29-5</strain>
    </source>
</reference>